<keyword evidence="2" id="KW-0812">Transmembrane</keyword>
<evidence type="ECO:0000313" key="3">
    <source>
        <dbReference type="EMBL" id="PZO91064.1"/>
    </source>
</evidence>
<dbReference type="NCBIfam" id="TIGR01845">
    <property type="entry name" value="outer_NodT"/>
    <property type="match status" value="1"/>
</dbReference>
<comment type="similarity">
    <text evidence="1 2">Belongs to the outer membrane factor (OMF) (TC 1.B.17) family.</text>
</comment>
<keyword evidence="2" id="KW-1134">Transmembrane beta strand</keyword>
<comment type="caution">
    <text evidence="3">The sequence shown here is derived from an EMBL/GenBank/DDBJ whole genome shotgun (WGS) entry which is preliminary data.</text>
</comment>
<feature type="signal peptide" evidence="2">
    <location>
        <begin position="1"/>
        <end position="23"/>
    </location>
</feature>
<keyword evidence="2" id="KW-0732">Signal</keyword>
<dbReference type="Gene3D" id="1.20.1600.10">
    <property type="entry name" value="Outer membrane efflux proteins (OEP)"/>
    <property type="match status" value="1"/>
</dbReference>
<organism evidence="3 4">
    <name type="scientific">Sphingomonas sanxanigenens</name>
    <dbReference type="NCBI Taxonomy" id="397260"/>
    <lineage>
        <taxon>Bacteria</taxon>
        <taxon>Pseudomonadati</taxon>
        <taxon>Pseudomonadota</taxon>
        <taxon>Alphaproteobacteria</taxon>
        <taxon>Sphingomonadales</taxon>
        <taxon>Sphingomonadaceae</taxon>
        <taxon>Sphingomonas</taxon>
    </lineage>
</organism>
<name>A0A2W5A964_9SPHN</name>
<evidence type="ECO:0000256" key="1">
    <source>
        <dbReference type="ARBA" id="ARBA00007613"/>
    </source>
</evidence>
<dbReference type="PANTHER" id="PTHR30203">
    <property type="entry name" value="OUTER MEMBRANE CATION EFFLUX PROTEIN"/>
    <property type="match status" value="1"/>
</dbReference>
<evidence type="ECO:0000256" key="2">
    <source>
        <dbReference type="RuleBase" id="RU362097"/>
    </source>
</evidence>
<protein>
    <submittedName>
        <fullName evidence="3">RND transporter</fullName>
    </submittedName>
</protein>
<evidence type="ECO:0000313" key="4">
    <source>
        <dbReference type="Proteomes" id="UP000249066"/>
    </source>
</evidence>
<dbReference type="GO" id="GO:0005886">
    <property type="term" value="C:plasma membrane"/>
    <property type="evidence" value="ECO:0007669"/>
    <property type="project" value="UniProtKB-SubCell"/>
</dbReference>
<dbReference type="Gene3D" id="2.20.200.10">
    <property type="entry name" value="Outer membrane efflux proteins (OEP)"/>
    <property type="match status" value="1"/>
</dbReference>
<keyword evidence="2" id="KW-0449">Lipoprotein</keyword>
<dbReference type="InterPro" id="IPR010131">
    <property type="entry name" value="MdtP/NodT-like"/>
</dbReference>
<gene>
    <name evidence="3" type="ORF">DI623_04480</name>
</gene>
<keyword evidence="2" id="KW-0472">Membrane</keyword>
<dbReference type="AlphaFoldDB" id="A0A2W5A964"/>
<proteinExistence type="inferred from homology"/>
<dbReference type="Pfam" id="PF02321">
    <property type="entry name" value="OEP"/>
    <property type="match status" value="2"/>
</dbReference>
<sequence length="472" mass="49434">MRTRKPAALLASLSLTACNLAPAYTPPTAASVAAPVAFRDGGNWTPAAPADDAPRGNWWQVIADPQLDALEQKIEAASPQLAAALARYDQARGYARQARSGLFPQIDANGSAERGRDQTHGQQHEFTIGGALSYEVDLWGRVRNQVRAGRADVEASAADLASVRLSLQAELADDYIQLRGLDAQVAVLEATVVAFGKALKLNEARHDGGASSGVDVGRARTQLSAAQAQLDQAHADRALMEHAIAALVGEPASTFTIAAAPTLADPPVVPVAAPSLLLQRRPDIASAERRMAAANARVGIAKAAMFPSLTLGASGGFDTTGGALFSAATGFWALGPAMALLSVFDGGKRKGQLQVARGEFDETAANYRQTVLTAFREVEDQMALANRLASAEQNQQDAVTAAAQTNRLASIRYREGAASYLEVVTAQTAELDARRLAIDLRSRRLQASVNLIRALGGGWSAASDGAAQAALN</sequence>
<reference evidence="3 4" key="1">
    <citation type="submission" date="2017-08" db="EMBL/GenBank/DDBJ databases">
        <title>Infants hospitalized years apart are colonized by the same room-sourced microbial strains.</title>
        <authorList>
            <person name="Brooks B."/>
            <person name="Olm M.R."/>
            <person name="Firek B.A."/>
            <person name="Baker R."/>
            <person name="Thomas B.C."/>
            <person name="Morowitz M.J."/>
            <person name="Banfield J.F."/>
        </authorList>
    </citation>
    <scope>NUCLEOTIDE SEQUENCE [LARGE SCALE GENOMIC DNA]</scope>
    <source>
        <strain evidence="3">S2_018_000_R2_101</strain>
    </source>
</reference>
<dbReference type="PANTHER" id="PTHR30203:SF33">
    <property type="entry name" value="BLR4455 PROTEIN"/>
    <property type="match status" value="1"/>
</dbReference>
<dbReference type="GO" id="GO:0015562">
    <property type="term" value="F:efflux transmembrane transporter activity"/>
    <property type="evidence" value="ECO:0007669"/>
    <property type="project" value="InterPro"/>
</dbReference>
<accession>A0A2W5A964</accession>
<dbReference type="PROSITE" id="PS51257">
    <property type="entry name" value="PROKAR_LIPOPROTEIN"/>
    <property type="match status" value="1"/>
</dbReference>
<dbReference type="Proteomes" id="UP000249066">
    <property type="component" value="Unassembled WGS sequence"/>
</dbReference>
<keyword evidence="2" id="KW-0564">Palmitate</keyword>
<dbReference type="EMBL" id="QFNN01000015">
    <property type="protein sequence ID" value="PZO91064.1"/>
    <property type="molecule type" value="Genomic_DNA"/>
</dbReference>
<dbReference type="InterPro" id="IPR003423">
    <property type="entry name" value="OMP_efflux"/>
</dbReference>
<feature type="chain" id="PRO_5015798659" evidence="2">
    <location>
        <begin position="24"/>
        <end position="472"/>
    </location>
</feature>
<comment type="subcellular location">
    <subcellularLocation>
        <location evidence="2">Cell membrane</location>
        <topology evidence="2">Lipid-anchor</topology>
    </subcellularLocation>
</comment>
<dbReference type="SUPFAM" id="SSF56954">
    <property type="entry name" value="Outer membrane efflux proteins (OEP)"/>
    <property type="match status" value="1"/>
</dbReference>